<dbReference type="EMBL" id="CAJFDI010000005">
    <property type="protein sequence ID" value="CAD5229968.1"/>
    <property type="molecule type" value="Genomic_DNA"/>
</dbReference>
<evidence type="ECO:0000313" key="2">
    <source>
        <dbReference type="EMBL" id="CAD5229968.1"/>
    </source>
</evidence>
<feature type="region of interest" description="Disordered" evidence="1">
    <location>
        <begin position="41"/>
        <end position="64"/>
    </location>
</feature>
<reference evidence="2" key="2">
    <citation type="submission" date="2020-09" db="EMBL/GenBank/DDBJ databases">
        <authorList>
            <person name="Kikuchi T."/>
        </authorList>
    </citation>
    <scope>NUCLEOTIDE SEQUENCE</scope>
    <source>
        <strain evidence="2">Ka4C1</strain>
    </source>
</reference>
<evidence type="ECO:0000256" key="1">
    <source>
        <dbReference type="SAM" id="MobiDB-lite"/>
    </source>
</evidence>
<dbReference type="WBParaSite" id="BXY_1109900.1">
    <property type="protein sequence ID" value="BXY_1109900.1"/>
    <property type="gene ID" value="BXY_1109900"/>
</dbReference>
<dbReference type="Proteomes" id="UP000582659">
    <property type="component" value="Unassembled WGS sequence"/>
</dbReference>
<reference evidence="5" key="1">
    <citation type="submission" date="2016-11" db="UniProtKB">
        <authorList>
            <consortium name="WormBaseParasite"/>
        </authorList>
    </citation>
    <scope>IDENTIFICATION</scope>
</reference>
<protein>
    <submittedName>
        <fullName evidence="2">(pine wood nematode) hypothetical protein</fullName>
    </submittedName>
</protein>
<dbReference type="Proteomes" id="UP000095284">
    <property type="component" value="Unplaced"/>
</dbReference>
<gene>
    <name evidence="2" type="ORF">BXYJ_LOCUS10752</name>
</gene>
<evidence type="ECO:0000313" key="4">
    <source>
        <dbReference type="Proteomes" id="UP000659654"/>
    </source>
</evidence>
<evidence type="ECO:0000313" key="3">
    <source>
        <dbReference type="Proteomes" id="UP000095284"/>
    </source>
</evidence>
<proteinExistence type="predicted"/>
<name>A0A1I7SDJ3_BURXY</name>
<dbReference type="AlphaFoldDB" id="A0A1I7SDJ3"/>
<keyword evidence="4" id="KW-1185">Reference proteome</keyword>
<dbReference type="EMBL" id="CAJFCV020000005">
    <property type="protein sequence ID" value="CAG9120783.1"/>
    <property type="molecule type" value="Genomic_DNA"/>
</dbReference>
<sequence>MLIWPEKAVGCSVNAPTYGACLEPSRMQQKDHEVFTFLTAEKPGSGSRLGAGAAQSRSQEPAPEPWQSLVVIQKNFVECV</sequence>
<accession>A0A1I7SDJ3</accession>
<evidence type="ECO:0000313" key="5">
    <source>
        <dbReference type="WBParaSite" id="BXY_1109900.1"/>
    </source>
</evidence>
<dbReference type="Proteomes" id="UP000659654">
    <property type="component" value="Unassembled WGS sequence"/>
</dbReference>
<organism evidence="3 5">
    <name type="scientific">Bursaphelenchus xylophilus</name>
    <name type="common">Pinewood nematode worm</name>
    <name type="synonym">Aphelenchoides xylophilus</name>
    <dbReference type="NCBI Taxonomy" id="6326"/>
    <lineage>
        <taxon>Eukaryota</taxon>
        <taxon>Metazoa</taxon>
        <taxon>Ecdysozoa</taxon>
        <taxon>Nematoda</taxon>
        <taxon>Chromadorea</taxon>
        <taxon>Rhabditida</taxon>
        <taxon>Tylenchina</taxon>
        <taxon>Tylenchomorpha</taxon>
        <taxon>Aphelenchoidea</taxon>
        <taxon>Aphelenchoididae</taxon>
        <taxon>Bursaphelenchus</taxon>
    </lineage>
</organism>